<dbReference type="PANTHER" id="PTHR30349">
    <property type="entry name" value="PHAGE INTEGRASE-RELATED"/>
    <property type="match status" value="1"/>
</dbReference>
<dbReference type="GO" id="GO:0015074">
    <property type="term" value="P:DNA integration"/>
    <property type="evidence" value="ECO:0007669"/>
    <property type="project" value="InterPro"/>
</dbReference>
<protein>
    <submittedName>
        <fullName evidence="3">Integrase</fullName>
    </submittedName>
</protein>
<feature type="domain" description="Tyr recombinase" evidence="2">
    <location>
        <begin position="128"/>
        <end position="338"/>
    </location>
</feature>
<dbReference type="GO" id="GO:0003677">
    <property type="term" value="F:DNA binding"/>
    <property type="evidence" value="ECO:0007669"/>
    <property type="project" value="InterPro"/>
</dbReference>
<sequence length="354" mass="40410">MLDPARSMFEEMLTGWERQQFSRGLAAETVSSTVGFMRRFGRWTGDYPWHWKPGDVEDFTSALLTMQPPRAHSTLRGYHQRIKTFCAYLIDPRYDWGRRCEEAFGTHPIQICHEWNTRTHLSEFEALPVKRPLSYDELEAFFSHADSLVETIITSGKKGALSALRDAQLFKTAYAFGLRRTEVAMLDLADLRSNPNSPQWAGYGVLHVRFGKSFKGGPPRRRSVLAVPEFGWAIEGLKQWVEQARPKFLAHQTNALWVTERKGRVSIRHLDNRFAAIRDGAGLDKNLTMHSLRHSYVTHLVEYGYPERFVQEQVGHSYASTTAIYTSVSNDYKNRILAAALARVYGPTPKGLPS</sequence>
<dbReference type="AlphaFoldDB" id="A0A3E0W7K1"/>
<dbReference type="Proteomes" id="UP000257080">
    <property type="component" value="Unassembled WGS sequence"/>
</dbReference>
<dbReference type="SUPFAM" id="SSF56349">
    <property type="entry name" value="DNA breaking-rejoining enzymes"/>
    <property type="match status" value="1"/>
</dbReference>
<dbReference type="InterPro" id="IPR011010">
    <property type="entry name" value="DNA_brk_join_enz"/>
</dbReference>
<gene>
    <name evidence="3" type="ORF">B7R25_16740</name>
</gene>
<evidence type="ECO:0000256" key="1">
    <source>
        <dbReference type="ARBA" id="ARBA00023172"/>
    </source>
</evidence>
<reference evidence="3 4" key="1">
    <citation type="submission" date="2017-04" db="EMBL/GenBank/DDBJ databases">
        <title>Comparative genome analysis of Subtercola boreus.</title>
        <authorList>
            <person name="Cho Y.-J."/>
            <person name="Cho A."/>
            <person name="Kim O.-S."/>
            <person name="Lee J.-I."/>
        </authorList>
    </citation>
    <scope>NUCLEOTIDE SEQUENCE [LARGE SCALE GENOMIC DNA]</scope>
    <source>
        <strain evidence="3 4">P28004</strain>
    </source>
</reference>
<dbReference type="Gene3D" id="1.10.443.10">
    <property type="entry name" value="Intergrase catalytic core"/>
    <property type="match status" value="1"/>
</dbReference>
<dbReference type="GO" id="GO:0006310">
    <property type="term" value="P:DNA recombination"/>
    <property type="evidence" value="ECO:0007669"/>
    <property type="project" value="UniProtKB-KW"/>
</dbReference>
<dbReference type="Pfam" id="PF00589">
    <property type="entry name" value="Phage_integrase"/>
    <property type="match status" value="1"/>
</dbReference>
<evidence type="ECO:0000313" key="3">
    <source>
        <dbReference type="EMBL" id="RFA24484.1"/>
    </source>
</evidence>
<dbReference type="EMBL" id="NBXE01000047">
    <property type="protein sequence ID" value="RFA24484.1"/>
    <property type="molecule type" value="Genomic_DNA"/>
</dbReference>
<proteinExistence type="predicted"/>
<dbReference type="InterPro" id="IPR002104">
    <property type="entry name" value="Integrase_catalytic"/>
</dbReference>
<accession>A0A3E0W7K1</accession>
<evidence type="ECO:0000259" key="2">
    <source>
        <dbReference type="PROSITE" id="PS51898"/>
    </source>
</evidence>
<organism evidence="3 4">
    <name type="scientific">Subtercola boreus</name>
    <dbReference type="NCBI Taxonomy" id="120213"/>
    <lineage>
        <taxon>Bacteria</taxon>
        <taxon>Bacillati</taxon>
        <taxon>Actinomycetota</taxon>
        <taxon>Actinomycetes</taxon>
        <taxon>Micrococcales</taxon>
        <taxon>Microbacteriaceae</taxon>
        <taxon>Subtercola</taxon>
    </lineage>
</organism>
<comment type="caution">
    <text evidence="3">The sequence shown here is derived from an EMBL/GenBank/DDBJ whole genome shotgun (WGS) entry which is preliminary data.</text>
</comment>
<dbReference type="OrthoDB" id="3698359at2"/>
<keyword evidence="1" id="KW-0233">DNA recombination</keyword>
<dbReference type="InterPro" id="IPR050090">
    <property type="entry name" value="Tyrosine_recombinase_XerCD"/>
</dbReference>
<name>A0A3E0W7K1_9MICO</name>
<dbReference type="InterPro" id="IPR013762">
    <property type="entry name" value="Integrase-like_cat_sf"/>
</dbReference>
<dbReference type="PANTHER" id="PTHR30349:SF64">
    <property type="entry name" value="PROPHAGE INTEGRASE INTD-RELATED"/>
    <property type="match status" value="1"/>
</dbReference>
<evidence type="ECO:0000313" key="4">
    <source>
        <dbReference type="Proteomes" id="UP000257080"/>
    </source>
</evidence>
<dbReference type="PROSITE" id="PS51898">
    <property type="entry name" value="TYR_RECOMBINASE"/>
    <property type="match status" value="1"/>
</dbReference>